<dbReference type="Pfam" id="PF00488">
    <property type="entry name" value="MutS_V"/>
    <property type="match status" value="1"/>
</dbReference>
<feature type="transmembrane region" description="Helical" evidence="4">
    <location>
        <begin position="209"/>
        <end position="231"/>
    </location>
</feature>
<keyword evidence="2" id="KW-0067">ATP-binding</keyword>
<feature type="domain" description="DNA mismatch repair proteins mutS family" evidence="5">
    <location>
        <begin position="422"/>
        <end position="599"/>
    </location>
</feature>
<keyword evidence="4" id="KW-1133">Transmembrane helix</keyword>
<keyword evidence="4" id="KW-0472">Membrane</keyword>
<evidence type="ECO:0000313" key="6">
    <source>
        <dbReference type="EMBL" id="MFD2742482.1"/>
    </source>
</evidence>
<dbReference type="Gene3D" id="3.40.50.300">
    <property type="entry name" value="P-loop containing nucleotide triphosphate hydrolases"/>
    <property type="match status" value="1"/>
</dbReference>
<dbReference type="Proteomes" id="UP001597418">
    <property type="component" value="Unassembled WGS sequence"/>
</dbReference>
<evidence type="ECO:0000313" key="7">
    <source>
        <dbReference type="Proteomes" id="UP001597418"/>
    </source>
</evidence>
<feature type="transmembrane region" description="Helical" evidence="4">
    <location>
        <begin position="52"/>
        <end position="70"/>
    </location>
</feature>
<dbReference type="EMBL" id="JBHUMB010000006">
    <property type="protein sequence ID" value="MFD2742482.1"/>
    <property type="molecule type" value="Genomic_DNA"/>
</dbReference>
<organism evidence="6 7">
    <name type="scientific">Sphingobacterium populi</name>
    <dbReference type="NCBI Taxonomy" id="1812824"/>
    <lineage>
        <taxon>Bacteria</taxon>
        <taxon>Pseudomonadati</taxon>
        <taxon>Bacteroidota</taxon>
        <taxon>Sphingobacteriia</taxon>
        <taxon>Sphingobacteriales</taxon>
        <taxon>Sphingobacteriaceae</taxon>
        <taxon>Sphingobacterium</taxon>
    </lineage>
</organism>
<evidence type="ECO:0000256" key="4">
    <source>
        <dbReference type="SAM" id="Phobius"/>
    </source>
</evidence>
<accession>A0ABW5UCQ4</accession>
<proteinExistence type="predicted"/>
<dbReference type="PANTHER" id="PTHR11361:SF99">
    <property type="entry name" value="DNA MISMATCH REPAIR PROTEIN"/>
    <property type="match status" value="1"/>
</dbReference>
<reference evidence="7" key="1">
    <citation type="journal article" date="2019" name="Int. J. Syst. Evol. Microbiol.">
        <title>The Global Catalogue of Microorganisms (GCM) 10K type strain sequencing project: providing services to taxonomists for standard genome sequencing and annotation.</title>
        <authorList>
            <consortium name="The Broad Institute Genomics Platform"/>
            <consortium name="The Broad Institute Genome Sequencing Center for Infectious Disease"/>
            <person name="Wu L."/>
            <person name="Ma J."/>
        </authorList>
    </citation>
    <scope>NUCLEOTIDE SEQUENCE [LARGE SCALE GENOMIC DNA]</scope>
    <source>
        <strain evidence="7">KCTC 42247</strain>
    </source>
</reference>
<name>A0ABW5UCQ4_9SPHI</name>
<keyword evidence="1" id="KW-0547">Nucleotide-binding</keyword>
<dbReference type="SUPFAM" id="SSF52540">
    <property type="entry name" value="P-loop containing nucleoside triphosphate hydrolases"/>
    <property type="match status" value="1"/>
</dbReference>
<keyword evidence="7" id="KW-1185">Reference proteome</keyword>
<evidence type="ECO:0000256" key="1">
    <source>
        <dbReference type="ARBA" id="ARBA00022741"/>
    </source>
</evidence>
<dbReference type="SUPFAM" id="SSF48334">
    <property type="entry name" value="DNA repair protein MutS, domain III"/>
    <property type="match status" value="1"/>
</dbReference>
<evidence type="ECO:0000256" key="3">
    <source>
        <dbReference type="ARBA" id="ARBA00023125"/>
    </source>
</evidence>
<sequence>MSINFYQQNISQTKAEIVSLDKQVNTVNLLRLAIILGGGAALFVLFQSNNVTYVLLCTILVIVLFLYLVFRQAKLERWRDEKRAFLRVNENELRLIDGDANLYADGTHYADGKHPYTSDLDIFGPHSLFAKVNRCATQDGQDTLAEWLSSAPDRQTILDRQAAVKEFAADAVFNQQLQTKLLFNVKSNTNLRVYLSAYFEDKTMTFGNAFIRIYSFIAPILIVAGIVASFLGYSVMSYVLLLAITHLLWTLAMAGRVSAFSNKIDKIGAIMIAYSSAIEAIENRSFAAPLNQKLQQRLRANGEVLLSVALHKLGKLIDKLDARNNMLVGALLNMFMLWDFRQVLAIMQWKKQYADNTLQAFEVMAEYEALISLGILSFNQSNWHFPEISADYEQDRIEAKALAHPLISVDKSVANDYSAQDHRVALVTGSNMAGKSTFLRTIGINAVLAYAGSVVCAARLKLPIYKIVSYMRIKDDLNESTSTFKAELDRMKFILERVASAKDSFFLIDEMLRGTNSVDKYLGSKAIIKQLLHMQGKGMVATHDLQLSRLADEYPQELTNFHFDIQIKEGEMLFDYRLKSGECKIFNASMLLKGIGVLVDETSESH</sequence>
<dbReference type="InterPro" id="IPR045076">
    <property type="entry name" value="MutS"/>
</dbReference>
<dbReference type="PANTHER" id="PTHR11361">
    <property type="entry name" value="DNA MISMATCH REPAIR PROTEIN MUTS FAMILY MEMBER"/>
    <property type="match status" value="1"/>
</dbReference>
<keyword evidence="3" id="KW-0238">DNA-binding</keyword>
<feature type="transmembrane region" description="Helical" evidence="4">
    <location>
        <begin position="237"/>
        <end position="257"/>
    </location>
</feature>
<dbReference type="RefSeq" id="WP_231863211.1">
    <property type="nucleotide sequence ID" value="NZ_JBHUMB010000006.1"/>
</dbReference>
<gene>
    <name evidence="6" type="ORF">ACFSQ6_03665</name>
</gene>
<keyword evidence="4" id="KW-0812">Transmembrane</keyword>
<protein>
    <submittedName>
        <fullName evidence="6">DNA mismatch repair protein MutS</fullName>
    </submittedName>
</protein>
<dbReference type="SMART" id="SM00534">
    <property type="entry name" value="MUTSac"/>
    <property type="match status" value="1"/>
</dbReference>
<evidence type="ECO:0000256" key="2">
    <source>
        <dbReference type="ARBA" id="ARBA00022840"/>
    </source>
</evidence>
<comment type="caution">
    <text evidence="6">The sequence shown here is derived from an EMBL/GenBank/DDBJ whole genome shotgun (WGS) entry which is preliminary data.</text>
</comment>
<evidence type="ECO:0000259" key="5">
    <source>
        <dbReference type="SMART" id="SM00534"/>
    </source>
</evidence>
<dbReference type="InterPro" id="IPR036187">
    <property type="entry name" value="DNA_mismatch_repair_MutS_sf"/>
</dbReference>
<feature type="transmembrane region" description="Helical" evidence="4">
    <location>
        <begin position="29"/>
        <end position="46"/>
    </location>
</feature>
<dbReference type="InterPro" id="IPR000432">
    <property type="entry name" value="DNA_mismatch_repair_MutS_C"/>
</dbReference>
<dbReference type="Gene3D" id="1.10.1420.10">
    <property type="match status" value="1"/>
</dbReference>
<dbReference type="InterPro" id="IPR027417">
    <property type="entry name" value="P-loop_NTPase"/>
</dbReference>